<dbReference type="OrthoDB" id="5504467at2"/>
<reference evidence="3" key="1">
    <citation type="submission" date="2012-06" db="EMBL/GenBank/DDBJ databases">
        <title>Complete sequence of chromosome of Desulfomonile tiedjei DSM 6799.</title>
        <authorList>
            <person name="Lucas S."/>
            <person name="Copeland A."/>
            <person name="Lapidus A."/>
            <person name="Glavina del Rio T."/>
            <person name="Dalin E."/>
            <person name="Tice H."/>
            <person name="Bruce D."/>
            <person name="Goodwin L."/>
            <person name="Pitluck S."/>
            <person name="Peters L."/>
            <person name="Ovchinnikova G."/>
            <person name="Zeytun A."/>
            <person name="Lu M."/>
            <person name="Kyrpides N."/>
            <person name="Mavromatis K."/>
            <person name="Ivanova N."/>
            <person name="Brettin T."/>
            <person name="Detter J.C."/>
            <person name="Han C."/>
            <person name="Larimer F."/>
            <person name="Land M."/>
            <person name="Hauser L."/>
            <person name="Markowitz V."/>
            <person name="Cheng J.-F."/>
            <person name="Hugenholtz P."/>
            <person name="Woyke T."/>
            <person name="Wu D."/>
            <person name="Spring S."/>
            <person name="Schroeder M."/>
            <person name="Brambilla E."/>
            <person name="Klenk H.-P."/>
            <person name="Eisen J.A."/>
        </authorList>
    </citation>
    <scope>NUCLEOTIDE SEQUENCE [LARGE SCALE GENOMIC DNA]</scope>
    <source>
        <strain evidence="3">ATCC 49306 / DSM 6799 / DCB-1</strain>
    </source>
</reference>
<dbReference type="Pfam" id="PF13847">
    <property type="entry name" value="Methyltransf_31"/>
    <property type="match status" value="1"/>
</dbReference>
<dbReference type="GO" id="GO:0032259">
    <property type="term" value="P:methylation"/>
    <property type="evidence" value="ECO:0007669"/>
    <property type="project" value="UniProtKB-KW"/>
</dbReference>
<dbReference type="AlphaFoldDB" id="I4C5Q6"/>
<dbReference type="STRING" id="706587.Desti_2206"/>
<name>I4C5Q6_DESTA</name>
<proteinExistence type="predicted"/>
<accession>I4C5Q6</accession>
<dbReference type="eggNOG" id="COG2226">
    <property type="taxonomic scope" value="Bacteria"/>
</dbReference>
<evidence type="ECO:0000313" key="3">
    <source>
        <dbReference type="Proteomes" id="UP000006055"/>
    </source>
</evidence>
<dbReference type="InterPro" id="IPR029063">
    <property type="entry name" value="SAM-dependent_MTases_sf"/>
</dbReference>
<dbReference type="PANTHER" id="PTHR43861:SF1">
    <property type="entry name" value="TRANS-ACONITATE 2-METHYLTRANSFERASE"/>
    <property type="match status" value="1"/>
</dbReference>
<dbReference type="InterPro" id="IPR025714">
    <property type="entry name" value="Methyltranfer_dom"/>
</dbReference>
<dbReference type="PANTHER" id="PTHR43861">
    <property type="entry name" value="TRANS-ACONITATE 2-METHYLTRANSFERASE-RELATED"/>
    <property type="match status" value="1"/>
</dbReference>
<keyword evidence="3" id="KW-1185">Reference proteome</keyword>
<dbReference type="RefSeq" id="WP_014810040.1">
    <property type="nucleotide sequence ID" value="NC_018025.1"/>
</dbReference>
<sequence>MNRAKAEFFDSQVNEAWAASDYGAEEIAKINRMLAYADLRRGHRVIEPGCGTGRLTAILAQAVGPTGMVLGFEISREMREAALRRMRTRENVLLLLEPVEAYPFAPEDYDIVLCHNVFPHFDDKPAALRCLATALKKGGRFIVFHFMNSAGINDLHRKADVSVLHDMLPAETEMRNLFRAAGMSIDMLRDDELGYLLSATRNR</sequence>
<dbReference type="Proteomes" id="UP000006055">
    <property type="component" value="Chromosome"/>
</dbReference>
<protein>
    <submittedName>
        <fullName evidence="2">Methylase involved in ubiquinone/menaquinone biosynthesis</fullName>
    </submittedName>
</protein>
<evidence type="ECO:0000259" key="1">
    <source>
        <dbReference type="Pfam" id="PF13847"/>
    </source>
</evidence>
<dbReference type="CDD" id="cd02440">
    <property type="entry name" value="AdoMet_MTases"/>
    <property type="match status" value="1"/>
</dbReference>
<organism evidence="2 3">
    <name type="scientific">Desulfomonile tiedjei (strain ATCC 49306 / DSM 6799 / DCB-1)</name>
    <dbReference type="NCBI Taxonomy" id="706587"/>
    <lineage>
        <taxon>Bacteria</taxon>
        <taxon>Pseudomonadati</taxon>
        <taxon>Thermodesulfobacteriota</taxon>
        <taxon>Desulfomonilia</taxon>
        <taxon>Desulfomonilales</taxon>
        <taxon>Desulfomonilaceae</taxon>
        <taxon>Desulfomonile</taxon>
    </lineage>
</organism>
<dbReference type="KEGG" id="dti:Desti_2206"/>
<feature type="domain" description="Methyltransferase" evidence="1">
    <location>
        <begin position="41"/>
        <end position="147"/>
    </location>
</feature>
<gene>
    <name evidence="2" type="ordered locus">Desti_2206</name>
</gene>
<keyword evidence="2" id="KW-0489">Methyltransferase</keyword>
<dbReference type="GO" id="GO:0008168">
    <property type="term" value="F:methyltransferase activity"/>
    <property type="evidence" value="ECO:0007669"/>
    <property type="project" value="UniProtKB-KW"/>
</dbReference>
<dbReference type="HOGENOM" id="CLU_037990_10_2_7"/>
<keyword evidence="2" id="KW-0830">Ubiquinone</keyword>
<dbReference type="Gene3D" id="3.40.50.150">
    <property type="entry name" value="Vaccinia Virus protein VP39"/>
    <property type="match status" value="1"/>
</dbReference>
<evidence type="ECO:0000313" key="2">
    <source>
        <dbReference type="EMBL" id="AFM24897.1"/>
    </source>
</evidence>
<keyword evidence="2" id="KW-0808">Transferase</keyword>
<dbReference type="SUPFAM" id="SSF53335">
    <property type="entry name" value="S-adenosyl-L-methionine-dependent methyltransferases"/>
    <property type="match status" value="1"/>
</dbReference>
<dbReference type="EMBL" id="CP003360">
    <property type="protein sequence ID" value="AFM24897.1"/>
    <property type="molecule type" value="Genomic_DNA"/>
</dbReference>